<dbReference type="GO" id="GO:0001708">
    <property type="term" value="P:cell fate specification"/>
    <property type="evidence" value="ECO:0007669"/>
    <property type="project" value="TreeGrafter"/>
</dbReference>
<dbReference type="SUPFAM" id="SSF51294">
    <property type="entry name" value="Hedgehog/intein (Hint) domain"/>
    <property type="match status" value="1"/>
</dbReference>
<dbReference type="GO" id="GO:0016539">
    <property type="term" value="P:intein-mediated protein splicing"/>
    <property type="evidence" value="ECO:0007669"/>
    <property type="project" value="InterPro"/>
</dbReference>
<dbReference type="Gene3D" id="2.170.16.10">
    <property type="entry name" value="Hedgehog/Intein (Hint) domain"/>
    <property type="match status" value="1"/>
</dbReference>
<dbReference type="InterPro" id="IPR006141">
    <property type="entry name" value="Intein_N"/>
</dbReference>
<dbReference type="NCBIfam" id="TIGR01445">
    <property type="entry name" value="intein_Nterm"/>
    <property type="match status" value="1"/>
</dbReference>
<organism evidence="5 6">
    <name type="scientific">Asbolus verrucosus</name>
    <name type="common">Desert ironclad beetle</name>
    <dbReference type="NCBI Taxonomy" id="1661398"/>
    <lineage>
        <taxon>Eukaryota</taxon>
        <taxon>Metazoa</taxon>
        <taxon>Ecdysozoa</taxon>
        <taxon>Arthropoda</taxon>
        <taxon>Hexapoda</taxon>
        <taxon>Insecta</taxon>
        <taxon>Pterygota</taxon>
        <taxon>Neoptera</taxon>
        <taxon>Endopterygota</taxon>
        <taxon>Coleoptera</taxon>
        <taxon>Polyphaga</taxon>
        <taxon>Cucujiformia</taxon>
        <taxon>Tenebrionidae</taxon>
        <taxon>Pimeliinae</taxon>
        <taxon>Asbolus</taxon>
    </lineage>
</organism>
<dbReference type="SMART" id="SM00306">
    <property type="entry name" value="HintN"/>
    <property type="match status" value="1"/>
</dbReference>
<dbReference type="GO" id="GO:0016540">
    <property type="term" value="P:protein autoprocessing"/>
    <property type="evidence" value="ECO:0007669"/>
    <property type="project" value="InterPro"/>
</dbReference>
<dbReference type="PROSITE" id="PS50817">
    <property type="entry name" value="INTEIN_N_TER"/>
    <property type="match status" value="1"/>
</dbReference>
<evidence type="ECO:0000313" key="5">
    <source>
        <dbReference type="EMBL" id="RZC40304.1"/>
    </source>
</evidence>
<dbReference type="GO" id="GO:0010468">
    <property type="term" value="P:regulation of gene expression"/>
    <property type="evidence" value="ECO:0007669"/>
    <property type="project" value="TreeGrafter"/>
</dbReference>
<feature type="domain" description="Hint" evidence="3">
    <location>
        <begin position="116"/>
        <end position="160"/>
    </location>
</feature>
<dbReference type="InterPro" id="IPR001767">
    <property type="entry name" value="Hedgehog_Hint"/>
</dbReference>
<evidence type="ECO:0000259" key="4">
    <source>
        <dbReference type="SMART" id="SM00306"/>
    </source>
</evidence>
<dbReference type="InterPro" id="IPR003586">
    <property type="entry name" value="Hint_dom_C"/>
</dbReference>
<keyword evidence="1" id="KW-0217">Developmental protein</keyword>
<evidence type="ECO:0000256" key="1">
    <source>
        <dbReference type="ARBA" id="ARBA00022473"/>
    </source>
</evidence>
<dbReference type="CDD" id="cd00081">
    <property type="entry name" value="Hint"/>
    <property type="match status" value="1"/>
</dbReference>
<dbReference type="STRING" id="1661398.A0A482W5C9"/>
<sequence>MVFESSQAGKYGGCFSGDSTVLTSTGQRRKLSEVQVGERILAEDPSTKEMVFSEVLLFLHYDPYQKREFLQITLSKGQVLTVTPNHLVVSGKLTDSRTVYAKKLKIGDTLRVSDSNNRLKEDEIVQVKPVLRTGVFAPLTTVGTLVVNDVLASCYATVDDQSLAHWAFSPIRLAFNVRESFYRLWTIISKPMVGWSDVSAKAAPAKPQVGVFWYAKVLYATADYLLPSHLHE</sequence>
<dbReference type="GO" id="GO:0005615">
    <property type="term" value="C:extracellular space"/>
    <property type="evidence" value="ECO:0007669"/>
    <property type="project" value="TreeGrafter"/>
</dbReference>
<dbReference type="InterPro" id="IPR003587">
    <property type="entry name" value="Hint_dom_N"/>
</dbReference>
<dbReference type="PANTHER" id="PTHR11889">
    <property type="entry name" value="HEDGEHOG"/>
    <property type="match status" value="1"/>
</dbReference>
<reference evidence="5 6" key="1">
    <citation type="submission" date="2017-03" db="EMBL/GenBank/DDBJ databases">
        <title>Genome of the blue death feigning beetle - Asbolus verrucosus.</title>
        <authorList>
            <person name="Rider S.D."/>
        </authorList>
    </citation>
    <scope>NUCLEOTIDE SEQUENCE [LARGE SCALE GENOMIC DNA]</scope>
    <source>
        <strain evidence="5">Butters</strain>
        <tissue evidence="5">Head and leg muscle</tissue>
    </source>
</reference>
<dbReference type="GO" id="GO:0005509">
    <property type="term" value="F:calcium ion binding"/>
    <property type="evidence" value="ECO:0007669"/>
    <property type="project" value="TreeGrafter"/>
</dbReference>
<dbReference type="OrthoDB" id="5212at2759"/>
<keyword evidence="6" id="KW-1185">Reference proteome</keyword>
<proteinExistence type="predicted"/>
<dbReference type="EMBL" id="QDEB01027193">
    <property type="protein sequence ID" value="RZC40304.1"/>
    <property type="molecule type" value="Genomic_DNA"/>
</dbReference>
<keyword evidence="2" id="KW-0732">Signal</keyword>
<dbReference type="InterPro" id="IPR036844">
    <property type="entry name" value="Hint_dom_sf"/>
</dbReference>
<protein>
    <submittedName>
        <fullName evidence="5">Hint and/or PT-HINT domain containing protein</fullName>
    </submittedName>
</protein>
<dbReference type="GO" id="GO:0005113">
    <property type="term" value="F:patched binding"/>
    <property type="evidence" value="ECO:0007669"/>
    <property type="project" value="TreeGrafter"/>
</dbReference>
<dbReference type="SMART" id="SM00305">
    <property type="entry name" value="HintC"/>
    <property type="match status" value="1"/>
</dbReference>
<comment type="caution">
    <text evidence="5">The sequence shown here is derived from an EMBL/GenBank/DDBJ whole genome shotgun (WGS) entry which is preliminary data.</text>
</comment>
<feature type="domain" description="Hint" evidence="4">
    <location>
        <begin position="12"/>
        <end position="114"/>
    </location>
</feature>
<dbReference type="Pfam" id="PF01079">
    <property type="entry name" value="Hint"/>
    <property type="match status" value="1"/>
</dbReference>
<dbReference type="AlphaFoldDB" id="A0A482W5C9"/>
<name>A0A482W5C9_ASBVE</name>
<dbReference type="GO" id="GO:0048731">
    <property type="term" value="P:system development"/>
    <property type="evidence" value="ECO:0007669"/>
    <property type="project" value="UniProtKB-ARBA"/>
</dbReference>
<dbReference type="PRINTS" id="PR00632">
    <property type="entry name" value="SONICHHOG"/>
</dbReference>
<dbReference type="FunFam" id="2.170.16.10:FF:000001">
    <property type="entry name" value="Indian hedgehog"/>
    <property type="match status" value="1"/>
</dbReference>
<dbReference type="InterPro" id="IPR050387">
    <property type="entry name" value="Hedgehog_Signaling"/>
</dbReference>
<dbReference type="Proteomes" id="UP000292052">
    <property type="component" value="Unassembled WGS sequence"/>
</dbReference>
<dbReference type="GO" id="GO:0007224">
    <property type="term" value="P:smoothened signaling pathway"/>
    <property type="evidence" value="ECO:0007669"/>
    <property type="project" value="TreeGrafter"/>
</dbReference>
<evidence type="ECO:0000313" key="6">
    <source>
        <dbReference type="Proteomes" id="UP000292052"/>
    </source>
</evidence>
<dbReference type="PANTHER" id="PTHR11889:SF31">
    <property type="entry name" value="PROTEIN HEDGEHOG"/>
    <property type="match status" value="1"/>
</dbReference>
<evidence type="ECO:0000259" key="3">
    <source>
        <dbReference type="SMART" id="SM00305"/>
    </source>
</evidence>
<dbReference type="GO" id="GO:0007267">
    <property type="term" value="P:cell-cell signaling"/>
    <property type="evidence" value="ECO:0007669"/>
    <property type="project" value="InterPro"/>
</dbReference>
<gene>
    <name evidence="5" type="ORF">BDFB_010792</name>
</gene>
<dbReference type="InterPro" id="IPR001657">
    <property type="entry name" value="Hedgehog"/>
</dbReference>
<accession>A0A482W5C9</accession>
<evidence type="ECO:0000256" key="2">
    <source>
        <dbReference type="ARBA" id="ARBA00022729"/>
    </source>
</evidence>